<gene>
    <name evidence="2" type="ORF">NST17_09905</name>
</gene>
<evidence type="ECO:0008006" key="4">
    <source>
        <dbReference type="Google" id="ProtNLM"/>
    </source>
</evidence>
<sequence length="132" mass="14974">MLKHVESKIFVLPFLFVIACVFLTGCQSSKKTAEETDEKLLLNEHVTLENFEKIRIGDPKTGEGGMTYEEVLSLMGDISPQFESEIKNGDGSSELEANWWRYTRPQQYGTDLIGVKFINGKAYSKFQEGLEK</sequence>
<comment type="caution">
    <text evidence="2">The sequence shown here is derived from an EMBL/GenBank/DDBJ whole genome shotgun (WGS) entry which is preliminary data.</text>
</comment>
<proteinExistence type="predicted"/>
<protein>
    <recommendedName>
        <fullName evidence="4">Lipoprotein</fullName>
    </recommendedName>
</protein>
<evidence type="ECO:0000313" key="3">
    <source>
        <dbReference type="Proteomes" id="UP001459714"/>
    </source>
</evidence>
<evidence type="ECO:0000313" key="2">
    <source>
        <dbReference type="EMBL" id="MEL3957507.1"/>
    </source>
</evidence>
<accession>A0ABU9JXD0</accession>
<dbReference type="RefSeq" id="WP_227139832.1">
    <property type="nucleotide sequence ID" value="NZ_CP159977.1"/>
</dbReference>
<keyword evidence="3" id="KW-1185">Reference proteome</keyword>
<dbReference type="PROSITE" id="PS51257">
    <property type="entry name" value="PROKAR_LIPOPROTEIN"/>
    <property type="match status" value="1"/>
</dbReference>
<dbReference type="InterPro" id="IPR037873">
    <property type="entry name" value="BamE-like"/>
</dbReference>
<evidence type="ECO:0000256" key="1">
    <source>
        <dbReference type="ARBA" id="ARBA00022729"/>
    </source>
</evidence>
<dbReference type="Gene3D" id="3.30.1450.10">
    <property type="match status" value="1"/>
</dbReference>
<reference evidence="2 3" key="1">
    <citation type="submission" date="2024-03" db="EMBL/GenBank/DDBJ databases">
        <title>Bacilli Hybrid Assemblies.</title>
        <authorList>
            <person name="Kovac J."/>
        </authorList>
    </citation>
    <scope>NUCLEOTIDE SEQUENCE [LARGE SCALE GENOMIC DNA]</scope>
    <source>
        <strain evidence="2 3">FSL M8-0022</strain>
    </source>
</reference>
<dbReference type="Proteomes" id="UP001459714">
    <property type="component" value="Unassembled WGS sequence"/>
</dbReference>
<organism evidence="2 3">
    <name type="scientific">Caldifermentibacillus hisashii</name>
    <dbReference type="NCBI Taxonomy" id="996558"/>
    <lineage>
        <taxon>Bacteria</taxon>
        <taxon>Bacillati</taxon>
        <taxon>Bacillota</taxon>
        <taxon>Bacilli</taxon>
        <taxon>Bacillales</taxon>
        <taxon>Bacillaceae</taxon>
        <taxon>Caldifermentibacillus</taxon>
    </lineage>
</organism>
<keyword evidence="1" id="KW-0732">Signal</keyword>
<name>A0ABU9JXD0_9BACI</name>
<dbReference type="EMBL" id="JBBYAK010000001">
    <property type="protein sequence ID" value="MEL3957507.1"/>
    <property type="molecule type" value="Genomic_DNA"/>
</dbReference>